<name>A0A6A6W5G9_9PEZI</name>
<feature type="region of interest" description="Disordered" evidence="2">
    <location>
        <begin position="163"/>
        <end position="252"/>
    </location>
</feature>
<dbReference type="EMBL" id="ML996574">
    <property type="protein sequence ID" value="KAF2756807.1"/>
    <property type="molecule type" value="Genomic_DNA"/>
</dbReference>
<keyword evidence="1" id="KW-0808">Transferase</keyword>
<keyword evidence="1" id="KW-0696">RNA-directed RNA polymerase</keyword>
<evidence type="ECO:0000256" key="1">
    <source>
        <dbReference type="RuleBase" id="RU363098"/>
    </source>
</evidence>
<dbReference type="Pfam" id="PF05183">
    <property type="entry name" value="RdRP"/>
    <property type="match status" value="1"/>
</dbReference>
<dbReference type="OrthoDB" id="10055769at2759"/>
<dbReference type="RefSeq" id="XP_033599258.1">
    <property type="nucleotide sequence ID" value="XM_033747109.1"/>
</dbReference>
<accession>A0A6A6W5G9</accession>
<sequence length="1352" mass="153871">MTANLKLNTPRKRDHEEVNHFVEKFKTAFKLELPTRSETWSPQSNNSLGGKSSSEEKCVNLIKFIYYKRRKTLEDILQLQARPDLQQSERTKLLASKLQLAYDEIRTPGKPSRSEDRAIHSLTKQHEHAFDLRQPNFEGIRSGLQSNTTVLIERLERKSEHLTAIDIIPTTPPSSEESDFETAPESPTPACHGSPRFPRPYSPVEYPDLSPSRKRCSEDPVEHSYSEKFTRTTNGRRSSSPQRSEIPTSNVTSFASATPAITSFITSFTSNGTNDTEITIPPRSLATDQSRFDNEAIFADIDLREQAHLQPKPPLASSMGDLELNLLLSPSAADDTSPIDGDRPLESALEPHYIRNLYKQNLFVDTISDKFGFLDFLTHFECTRAALVNKLPPDEVIAKFSTEVPIAWDSFWTRIEGLPKRVSRGPKTLWPCSSEEPGQYTLKGNVIFNSRNERSLCRLELEPPVKEISCRFQRVFGSDRFLYITFPTSRGMPKGLGMYEDKFVTRFKEWLRTNHSFAGRVWRAVHLQETKTSKTARLKNEASKYRIILFAMSGCGILPRMPQQLLGSIAGKRPPMHAEMNLFDLINWFMPLSLNNDKNYLKAFARLDLGFSRTIPLLVFKPSQVKFIPDIKADGTPECTAFNDQKLDWSPRPKPGMDMTDGCARISSEAARQIWKLANESGPVPSAFQARIGGAKGVWFVDGSTDRVEDTDVWIEIRPSQLKFKAHLRDSSDKTFDKDRLTFEMVTYSRPLQPAALYQGFLPILTDRGVSVEYITRTLKHSMDLQRQTILDILKSPDDSGLLLQKWIEDTCGTYMDHNGETSIQAGFYSSHTECVKAMIGAGFKPTEFKHLANLAQSIIFPNLLDTAKYFRLPVAKSTIAIGIVDPYMVLEPGEIFIQFRKPFHDISTGQSRTSFEKTEALVARNPALRRSDLQKVRIVSKEKLRHLYDVVVFPCKGRHALANKLQGGDYDGDTFWICWEEDFTNFFMNAPAPVENPTPADYEISVDQRSLKEVMRKEHSVSHFIREAFDFRLKQNLLGVVTLTHEKLCYAEGTIRSPKTEVLCDIHDLLVDCMKNGYSYDNGRFNRLKKSFGDIKLNESSSDPAYKRAMKHIAQSKWNSKLIPEIMSHKNQHVKNVNDDLFFELMIPHIEETILQVSNILQKAKAEDVALSKPYDDERYRASRSESNDKVMQIEIKHIDGRLGKILEYWNSIMTKDMDTKDEIGACIKECFDGYRNVYPINKEDRVVSRLLRPVASGAPSEWSLLKASALFIRCLGKINKSQSLAFRMAGLELCYIKAVSSGRTRFLEQKMWMSLKPRKVASNRVVDESIDERADAVQDVCDDEALEAIT</sequence>
<feature type="compositionally biased region" description="Polar residues" evidence="2">
    <location>
        <begin position="231"/>
        <end position="252"/>
    </location>
</feature>
<organism evidence="4 5">
    <name type="scientific">Pseudovirgaria hyperparasitica</name>
    <dbReference type="NCBI Taxonomy" id="470096"/>
    <lineage>
        <taxon>Eukaryota</taxon>
        <taxon>Fungi</taxon>
        <taxon>Dikarya</taxon>
        <taxon>Ascomycota</taxon>
        <taxon>Pezizomycotina</taxon>
        <taxon>Dothideomycetes</taxon>
        <taxon>Dothideomycetes incertae sedis</taxon>
        <taxon>Acrospermales</taxon>
        <taxon>Acrospermaceae</taxon>
        <taxon>Pseudovirgaria</taxon>
    </lineage>
</organism>
<comment type="catalytic activity">
    <reaction evidence="1">
        <text>RNA(n) + a ribonucleoside 5'-triphosphate = RNA(n+1) + diphosphate</text>
        <dbReference type="Rhea" id="RHEA:21248"/>
        <dbReference type="Rhea" id="RHEA-COMP:14527"/>
        <dbReference type="Rhea" id="RHEA-COMP:17342"/>
        <dbReference type="ChEBI" id="CHEBI:33019"/>
        <dbReference type="ChEBI" id="CHEBI:61557"/>
        <dbReference type="ChEBI" id="CHEBI:140395"/>
        <dbReference type="EC" id="2.7.7.48"/>
    </reaction>
</comment>
<dbReference type="InterPro" id="IPR007855">
    <property type="entry name" value="RDRP"/>
</dbReference>
<dbReference type="GO" id="GO:0003723">
    <property type="term" value="F:RNA binding"/>
    <property type="evidence" value="ECO:0007669"/>
    <property type="project" value="UniProtKB-KW"/>
</dbReference>
<evidence type="ECO:0000259" key="3">
    <source>
        <dbReference type="Pfam" id="PF05183"/>
    </source>
</evidence>
<dbReference type="Proteomes" id="UP000799437">
    <property type="component" value="Unassembled WGS sequence"/>
</dbReference>
<keyword evidence="1" id="KW-0548">Nucleotidyltransferase</keyword>
<feature type="compositionally biased region" description="Basic and acidic residues" evidence="2">
    <location>
        <begin position="215"/>
        <end position="230"/>
    </location>
</feature>
<comment type="similarity">
    <text evidence="1">Belongs to the RdRP family.</text>
</comment>
<feature type="domain" description="RDRP core" evidence="3">
    <location>
        <begin position="458"/>
        <end position="1120"/>
    </location>
</feature>
<evidence type="ECO:0000313" key="4">
    <source>
        <dbReference type="EMBL" id="KAF2756807.1"/>
    </source>
</evidence>
<dbReference type="GO" id="GO:0030422">
    <property type="term" value="P:siRNA processing"/>
    <property type="evidence" value="ECO:0007669"/>
    <property type="project" value="TreeGrafter"/>
</dbReference>
<dbReference type="PANTHER" id="PTHR23079:SF55">
    <property type="entry name" value="RNA-DIRECTED RNA POLYMERASE"/>
    <property type="match status" value="1"/>
</dbReference>
<gene>
    <name evidence="4" type="ORF">EJ05DRAFT_501361</name>
</gene>
<dbReference type="EC" id="2.7.7.48" evidence="1"/>
<keyword evidence="5" id="KW-1185">Reference proteome</keyword>
<protein>
    <recommendedName>
        <fullName evidence="1">RNA-dependent RNA polymerase</fullName>
        <ecNumber evidence="1">2.7.7.48</ecNumber>
    </recommendedName>
</protein>
<dbReference type="GO" id="GO:0003968">
    <property type="term" value="F:RNA-directed RNA polymerase activity"/>
    <property type="evidence" value="ECO:0007669"/>
    <property type="project" value="UniProtKB-KW"/>
</dbReference>
<reference evidence="4" key="1">
    <citation type="journal article" date="2020" name="Stud. Mycol.">
        <title>101 Dothideomycetes genomes: a test case for predicting lifestyles and emergence of pathogens.</title>
        <authorList>
            <person name="Haridas S."/>
            <person name="Albert R."/>
            <person name="Binder M."/>
            <person name="Bloem J."/>
            <person name="Labutti K."/>
            <person name="Salamov A."/>
            <person name="Andreopoulos B."/>
            <person name="Baker S."/>
            <person name="Barry K."/>
            <person name="Bills G."/>
            <person name="Bluhm B."/>
            <person name="Cannon C."/>
            <person name="Castanera R."/>
            <person name="Culley D."/>
            <person name="Daum C."/>
            <person name="Ezra D."/>
            <person name="Gonzalez J."/>
            <person name="Henrissat B."/>
            <person name="Kuo A."/>
            <person name="Liang C."/>
            <person name="Lipzen A."/>
            <person name="Lutzoni F."/>
            <person name="Magnuson J."/>
            <person name="Mondo S."/>
            <person name="Nolan M."/>
            <person name="Ohm R."/>
            <person name="Pangilinan J."/>
            <person name="Park H.-J."/>
            <person name="Ramirez L."/>
            <person name="Alfaro M."/>
            <person name="Sun H."/>
            <person name="Tritt A."/>
            <person name="Yoshinaga Y."/>
            <person name="Zwiers L.-H."/>
            <person name="Turgeon B."/>
            <person name="Goodwin S."/>
            <person name="Spatafora J."/>
            <person name="Crous P."/>
            <person name="Grigoriev I."/>
        </authorList>
    </citation>
    <scope>NUCLEOTIDE SEQUENCE</scope>
    <source>
        <strain evidence="4">CBS 121739</strain>
    </source>
</reference>
<proteinExistence type="inferred from homology"/>
<evidence type="ECO:0000313" key="5">
    <source>
        <dbReference type="Proteomes" id="UP000799437"/>
    </source>
</evidence>
<evidence type="ECO:0000256" key="2">
    <source>
        <dbReference type="SAM" id="MobiDB-lite"/>
    </source>
</evidence>
<dbReference type="PANTHER" id="PTHR23079">
    <property type="entry name" value="RNA-DEPENDENT RNA POLYMERASE"/>
    <property type="match status" value="1"/>
</dbReference>
<dbReference type="GO" id="GO:0031380">
    <property type="term" value="C:nuclear RNA-directed RNA polymerase complex"/>
    <property type="evidence" value="ECO:0007669"/>
    <property type="project" value="TreeGrafter"/>
</dbReference>
<dbReference type="InterPro" id="IPR057596">
    <property type="entry name" value="RDRP_core"/>
</dbReference>
<dbReference type="GeneID" id="54488163"/>
<keyword evidence="1" id="KW-0694">RNA-binding</keyword>